<keyword evidence="2" id="KW-0479">Metal-binding</keyword>
<dbReference type="KEGG" id="cfj:CFIO01_04424"/>
<evidence type="ECO:0000256" key="2">
    <source>
        <dbReference type="ARBA" id="ARBA00022723"/>
    </source>
</evidence>
<evidence type="ECO:0000313" key="7">
    <source>
        <dbReference type="Proteomes" id="UP000020467"/>
    </source>
</evidence>
<evidence type="ECO:0000313" key="6">
    <source>
        <dbReference type="EMBL" id="EXF85416.1"/>
    </source>
</evidence>
<dbReference type="Pfam" id="PF03226">
    <property type="entry name" value="Yippee-Mis18"/>
    <property type="match status" value="1"/>
</dbReference>
<feature type="region of interest" description="Disordered" evidence="4">
    <location>
        <begin position="28"/>
        <end position="132"/>
    </location>
</feature>
<dbReference type="eggNOG" id="KOG3399">
    <property type="taxonomic scope" value="Eukaryota"/>
</dbReference>
<dbReference type="HOGENOM" id="CLU_043857_0_0_1"/>
<evidence type="ECO:0000256" key="1">
    <source>
        <dbReference type="ARBA" id="ARBA00005613"/>
    </source>
</evidence>
<feature type="compositionally biased region" description="Acidic residues" evidence="4">
    <location>
        <begin position="274"/>
        <end position="291"/>
    </location>
</feature>
<feature type="domain" description="Yippee" evidence="5">
    <location>
        <begin position="163"/>
        <end position="263"/>
    </location>
</feature>
<dbReference type="AlphaFoldDB" id="A0A010RXY8"/>
<dbReference type="OrthoDB" id="6407410at2759"/>
<feature type="compositionally biased region" description="Low complexity" evidence="4">
    <location>
        <begin position="87"/>
        <end position="128"/>
    </location>
</feature>
<feature type="region of interest" description="Disordered" evidence="4">
    <location>
        <begin position="274"/>
        <end position="357"/>
    </location>
</feature>
<dbReference type="EMBL" id="JARH01000104">
    <property type="protein sequence ID" value="EXF85416.1"/>
    <property type="molecule type" value="Genomic_DNA"/>
</dbReference>
<comment type="caution">
    <text evidence="6">The sequence shown here is derived from an EMBL/GenBank/DDBJ whole genome shotgun (WGS) entry which is preliminary data.</text>
</comment>
<dbReference type="InterPro" id="IPR039058">
    <property type="entry name" value="Yippee_fam"/>
</dbReference>
<dbReference type="PANTHER" id="PTHR13848">
    <property type="entry name" value="PROTEIN YIPPEE-LIKE CG15309-RELATED"/>
    <property type="match status" value="1"/>
</dbReference>
<dbReference type="InterPro" id="IPR034751">
    <property type="entry name" value="Yippee"/>
</dbReference>
<dbReference type="GO" id="GO:0046872">
    <property type="term" value="F:metal ion binding"/>
    <property type="evidence" value="ECO:0007669"/>
    <property type="project" value="UniProtKB-KW"/>
</dbReference>
<reference evidence="6 7" key="1">
    <citation type="submission" date="2014-02" db="EMBL/GenBank/DDBJ databases">
        <title>The genome sequence of Colletotrichum fioriniae PJ7.</title>
        <authorList>
            <person name="Baroncelli R."/>
            <person name="Thon M.R."/>
        </authorList>
    </citation>
    <scope>NUCLEOTIDE SEQUENCE [LARGE SCALE GENOMIC DNA]</scope>
    <source>
        <strain evidence="6 7">PJ7</strain>
    </source>
</reference>
<feature type="compositionally biased region" description="Acidic residues" evidence="4">
    <location>
        <begin position="333"/>
        <end position="350"/>
    </location>
</feature>
<proteinExistence type="inferred from homology"/>
<feature type="compositionally biased region" description="Low complexity" evidence="4">
    <location>
        <begin position="172"/>
        <end position="188"/>
    </location>
</feature>
<gene>
    <name evidence="6" type="ORF">CFIO01_04424</name>
</gene>
<protein>
    <recommendedName>
        <fullName evidence="5">Yippee domain-containing protein</fullName>
    </recommendedName>
</protein>
<dbReference type="PROSITE" id="PS51792">
    <property type="entry name" value="YIPPEE"/>
    <property type="match status" value="1"/>
</dbReference>
<evidence type="ECO:0000256" key="4">
    <source>
        <dbReference type="SAM" id="MobiDB-lite"/>
    </source>
</evidence>
<keyword evidence="3" id="KW-0862">Zinc</keyword>
<feature type="region of interest" description="Disordered" evidence="4">
    <location>
        <begin position="172"/>
        <end position="197"/>
    </location>
</feature>
<dbReference type="InterPro" id="IPR004910">
    <property type="entry name" value="Yippee/Mis18/Cereblon"/>
</dbReference>
<evidence type="ECO:0000256" key="3">
    <source>
        <dbReference type="ARBA" id="ARBA00022833"/>
    </source>
</evidence>
<sequence length="375" mass="40352">MAPNIVVSRPTFPTYLLPSFNIIPFRRRRSPRRTSSASEAAAAAETASTSPYSTPDASQVPSLSSSPTSSTTDETVTPPNSPPPPTYQDATTTTTTASSIPDILSKSKPTSTTTTANKSTNRNNKATSLARTQPDTLRCSTCSCDIAFSSQIVSKGFTGRYGRAYLIAPTVTPSTSTANSTSSSTTQSAGGANNSKNKGSLANVRIGKCENRQLVTGWHVVADITCVLCSAKLGWKYVDAKELSQKYKVGKFILEVERVVPFRSWEDVVDVRDDEYSDDEDDDVSEDEEAVAEVSSGDGVGSDRDEDGVDRNGDDSGGGDDSAAQRARKDTSDSEVEIVFDSEDEDDLEDMFSGNWDPEVVAKRRSRRVATVRKK</sequence>
<dbReference type="STRING" id="1445577.A0A010RXY8"/>
<evidence type="ECO:0000259" key="5">
    <source>
        <dbReference type="PROSITE" id="PS51792"/>
    </source>
</evidence>
<comment type="similarity">
    <text evidence="1">Belongs to the yippee family.</text>
</comment>
<name>A0A010RXY8_9PEZI</name>
<accession>A0A010RXY8</accession>
<organism evidence="6 7">
    <name type="scientific">Colletotrichum fioriniae PJ7</name>
    <dbReference type="NCBI Taxonomy" id="1445577"/>
    <lineage>
        <taxon>Eukaryota</taxon>
        <taxon>Fungi</taxon>
        <taxon>Dikarya</taxon>
        <taxon>Ascomycota</taxon>
        <taxon>Pezizomycotina</taxon>
        <taxon>Sordariomycetes</taxon>
        <taxon>Hypocreomycetidae</taxon>
        <taxon>Glomerellales</taxon>
        <taxon>Glomerellaceae</taxon>
        <taxon>Colletotrichum</taxon>
        <taxon>Colletotrichum acutatum species complex</taxon>
    </lineage>
</organism>
<dbReference type="Proteomes" id="UP000020467">
    <property type="component" value="Unassembled WGS sequence"/>
</dbReference>
<keyword evidence="7" id="KW-1185">Reference proteome</keyword>
<feature type="compositionally biased region" description="Low complexity" evidence="4">
    <location>
        <begin position="33"/>
        <end position="78"/>
    </location>
</feature>